<evidence type="ECO:0000313" key="2">
    <source>
        <dbReference type="Proteomes" id="UP000762676"/>
    </source>
</evidence>
<organism evidence="1 2">
    <name type="scientific">Elysia marginata</name>
    <dbReference type="NCBI Taxonomy" id="1093978"/>
    <lineage>
        <taxon>Eukaryota</taxon>
        <taxon>Metazoa</taxon>
        <taxon>Spiralia</taxon>
        <taxon>Lophotrochozoa</taxon>
        <taxon>Mollusca</taxon>
        <taxon>Gastropoda</taxon>
        <taxon>Heterobranchia</taxon>
        <taxon>Euthyneura</taxon>
        <taxon>Panpulmonata</taxon>
        <taxon>Sacoglossa</taxon>
        <taxon>Placobranchoidea</taxon>
        <taxon>Plakobranchidae</taxon>
        <taxon>Elysia</taxon>
    </lineage>
</organism>
<dbReference type="EMBL" id="BMAT01012087">
    <property type="protein sequence ID" value="GFR85482.1"/>
    <property type="molecule type" value="Genomic_DNA"/>
</dbReference>
<proteinExistence type="predicted"/>
<accession>A0AAV4GIF6</accession>
<dbReference type="AlphaFoldDB" id="A0AAV4GIF6"/>
<reference evidence="1 2" key="1">
    <citation type="journal article" date="2021" name="Elife">
        <title>Chloroplast acquisition without the gene transfer in kleptoplastic sea slugs, Plakobranchus ocellatus.</title>
        <authorList>
            <person name="Maeda T."/>
            <person name="Takahashi S."/>
            <person name="Yoshida T."/>
            <person name="Shimamura S."/>
            <person name="Takaki Y."/>
            <person name="Nagai Y."/>
            <person name="Toyoda A."/>
            <person name="Suzuki Y."/>
            <person name="Arimoto A."/>
            <person name="Ishii H."/>
            <person name="Satoh N."/>
            <person name="Nishiyama T."/>
            <person name="Hasebe M."/>
            <person name="Maruyama T."/>
            <person name="Minagawa J."/>
            <person name="Obokata J."/>
            <person name="Shigenobu S."/>
        </authorList>
    </citation>
    <scope>NUCLEOTIDE SEQUENCE [LARGE SCALE GENOMIC DNA]</scope>
</reference>
<evidence type="ECO:0000313" key="1">
    <source>
        <dbReference type="EMBL" id="GFR85482.1"/>
    </source>
</evidence>
<dbReference type="Proteomes" id="UP000762676">
    <property type="component" value="Unassembled WGS sequence"/>
</dbReference>
<gene>
    <name evidence="1" type="ORF">ElyMa_006029300</name>
</gene>
<sequence length="108" mass="12881">MHLLSGRTTLKDSLAEVRDQLLREDQQQRLATLRQLAEQGNAVVTLHRMQAAFKDMQAYLPVCFCLRRHSHEIKFRREIKFLDRHSSAYKTIVMRSLRVKYFSFKEDK</sequence>
<comment type="caution">
    <text evidence="1">The sequence shown here is derived from an EMBL/GenBank/DDBJ whole genome shotgun (WGS) entry which is preliminary data.</text>
</comment>
<protein>
    <submittedName>
        <fullName evidence="1">Uncharacterized protein</fullName>
    </submittedName>
</protein>
<keyword evidence="2" id="KW-1185">Reference proteome</keyword>
<name>A0AAV4GIF6_9GAST</name>